<dbReference type="EMBL" id="CP001390">
    <property type="protein sequence ID" value="ACM20160.1"/>
    <property type="molecule type" value="Genomic_DNA"/>
</dbReference>
<keyword evidence="4 7" id="KW-0808">Transferase</keyword>
<dbReference type="AlphaFoldDB" id="B9M772"/>
<evidence type="ECO:0000313" key="10">
    <source>
        <dbReference type="Proteomes" id="UP000007721"/>
    </source>
</evidence>
<dbReference type="SUPFAM" id="SSF53448">
    <property type="entry name" value="Nucleotide-diphospho-sugar transferases"/>
    <property type="match status" value="1"/>
</dbReference>
<dbReference type="Gene3D" id="3.90.550.10">
    <property type="entry name" value="Spore Coat Polysaccharide Biosynthesis Protein SpsA, Chain A"/>
    <property type="match status" value="1"/>
</dbReference>
<evidence type="ECO:0000256" key="7">
    <source>
        <dbReference type="RuleBase" id="RU361259"/>
    </source>
</evidence>
<keyword evidence="5 7" id="KW-0548">Nucleotidyltransferase</keyword>
<comment type="catalytic activity">
    <reaction evidence="6 7">
        <text>alpha-D-glucose 1-phosphate + UTP + H(+) = UDP-alpha-D-glucose + diphosphate</text>
        <dbReference type="Rhea" id="RHEA:19889"/>
        <dbReference type="ChEBI" id="CHEBI:15378"/>
        <dbReference type="ChEBI" id="CHEBI:33019"/>
        <dbReference type="ChEBI" id="CHEBI:46398"/>
        <dbReference type="ChEBI" id="CHEBI:58601"/>
        <dbReference type="ChEBI" id="CHEBI:58885"/>
        <dbReference type="EC" id="2.7.7.9"/>
    </reaction>
</comment>
<dbReference type="RefSeq" id="WP_012646889.1">
    <property type="nucleotide sequence ID" value="NC_011979.1"/>
</dbReference>
<name>B9M772_GEODF</name>
<feature type="domain" description="Nucleotidyl transferase" evidence="8">
    <location>
        <begin position="10"/>
        <end position="265"/>
    </location>
</feature>
<proteinExistence type="inferred from homology"/>
<organism evidence="9 10">
    <name type="scientific">Geotalea daltonii (strain DSM 22248 / JCM 15807 / FRC-32)</name>
    <name type="common">Geobacter daltonii</name>
    <dbReference type="NCBI Taxonomy" id="316067"/>
    <lineage>
        <taxon>Bacteria</taxon>
        <taxon>Pseudomonadati</taxon>
        <taxon>Thermodesulfobacteriota</taxon>
        <taxon>Desulfuromonadia</taxon>
        <taxon>Geobacterales</taxon>
        <taxon>Geobacteraceae</taxon>
        <taxon>Geotalea</taxon>
    </lineage>
</organism>
<comment type="similarity">
    <text evidence="1 7">Belongs to the UDPGP type 2 family.</text>
</comment>
<dbReference type="PANTHER" id="PTHR43197">
    <property type="entry name" value="UTP--GLUCOSE-1-PHOSPHATE URIDYLYLTRANSFERASE"/>
    <property type="match status" value="1"/>
</dbReference>
<dbReference type="InterPro" id="IPR005771">
    <property type="entry name" value="GalU_uridylyltTrfase_bac/arc"/>
</dbReference>
<dbReference type="Proteomes" id="UP000007721">
    <property type="component" value="Chromosome"/>
</dbReference>
<sequence>MQVKKAVFPVAGLGTRFLPATKSTPKEMLPLIDKPLVQYVVEEAVASGIEQILFVTGRSKRAIEDHFDISFELESLLYDKGKDAELSQIRDIAEMMNIFYVRQKQALGLGHAILCAKEFIGNEPFAVLLGDDIIDGKKPCLGQLLEVYRKYRGPVLALEQVPMENISSYGCVAANTISDRIYEVVDMVEKPKQEDAPSDLAIIGRYILTPDIFPILEKQEPGKGGEIQLTDAIKKLAKDEAIYGCRFEGIRHDCGDKLGFLKATVDMALKREEFNGDFERFLRERLDCVKR</sequence>
<dbReference type="InterPro" id="IPR029044">
    <property type="entry name" value="Nucleotide-diphossugar_trans"/>
</dbReference>
<dbReference type="InterPro" id="IPR005835">
    <property type="entry name" value="NTP_transferase_dom"/>
</dbReference>
<evidence type="ECO:0000256" key="1">
    <source>
        <dbReference type="ARBA" id="ARBA00006890"/>
    </source>
</evidence>
<evidence type="ECO:0000256" key="2">
    <source>
        <dbReference type="ARBA" id="ARBA00012415"/>
    </source>
</evidence>
<evidence type="ECO:0000256" key="4">
    <source>
        <dbReference type="ARBA" id="ARBA00022679"/>
    </source>
</evidence>
<dbReference type="OrthoDB" id="9803306at2"/>
<evidence type="ECO:0000256" key="6">
    <source>
        <dbReference type="ARBA" id="ARBA00048128"/>
    </source>
</evidence>
<dbReference type="EC" id="2.7.7.9" evidence="2 7"/>
<keyword evidence="10" id="KW-1185">Reference proteome</keyword>
<protein>
    <recommendedName>
        <fullName evidence="3 7">UTP--glucose-1-phosphate uridylyltransferase</fullName>
        <ecNumber evidence="2 7">2.7.7.9</ecNumber>
    </recommendedName>
    <alternativeName>
        <fullName evidence="7">UDP-glucose pyrophosphorylase</fullName>
    </alternativeName>
</protein>
<dbReference type="Pfam" id="PF00483">
    <property type="entry name" value="NTP_transferase"/>
    <property type="match status" value="1"/>
</dbReference>
<accession>B9M772</accession>
<dbReference type="CDD" id="cd02541">
    <property type="entry name" value="UGPase_prokaryotic"/>
    <property type="match status" value="1"/>
</dbReference>
<evidence type="ECO:0000256" key="5">
    <source>
        <dbReference type="ARBA" id="ARBA00022695"/>
    </source>
</evidence>
<evidence type="ECO:0000259" key="8">
    <source>
        <dbReference type="Pfam" id="PF00483"/>
    </source>
</evidence>
<evidence type="ECO:0000256" key="3">
    <source>
        <dbReference type="ARBA" id="ARBA00019048"/>
    </source>
</evidence>
<reference evidence="9 10" key="1">
    <citation type="submission" date="2009-01" db="EMBL/GenBank/DDBJ databases">
        <title>Complete sequence of Geobacter sp. FRC-32.</title>
        <authorList>
            <consortium name="US DOE Joint Genome Institute"/>
            <person name="Lucas S."/>
            <person name="Copeland A."/>
            <person name="Lapidus A."/>
            <person name="Glavina del Rio T."/>
            <person name="Dalin E."/>
            <person name="Tice H."/>
            <person name="Bruce D."/>
            <person name="Goodwin L."/>
            <person name="Pitluck S."/>
            <person name="Saunders E."/>
            <person name="Brettin T."/>
            <person name="Detter J.C."/>
            <person name="Han C."/>
            <person name="Larimer F."/>
            <person name="Land M."/>
            <person name="Hauser L."/>
            <person name="Kyrpides N."/>
            <person name="Ovchinnikova G."/>
            <person name="Kostka J."/>
            <person name="Richardson P."/>
        </authorList>
    </citation>
    <scope>NUCLEOTIDE SEQUENCE [LARGE SCALE GENOMIC DNA]</scope>
    <source>
        <strain evidence="10">DSM 22248 / JCM 15807 / FRC-32</strain>
    </source>
</reference>
<evidence type="ECO:0000313" key="9">
    <source>
        <dbReference type="EMBL" id="ACM20160.1"/>
    </source>
</evidence>
<gene>
    <name evidence="9" type="primary">galU</name>
    <name evidence="9" type="ordered locus">Geob_1802</name>
</gene>
<dbReference type="GO" id="GO:0003983">
    <property type="term" value="F:UTP:glucose-1-phosphate uridylyltransferase activity"/>
    <property type="evidence" value="ECO:0007669"/>
    <property type="project" value="UniProtKB-EC"/>
</dbReference>
<dbReference type="PANTHER" id="PTHR43197:SF1">
    <property type="entry name" value="UTP--GLUCOSE-1-PHOSPHATE URIDYLYLTRANSFERASE"/>
    <property type="match status" value="1"/>
</dbReference>
<dbReference type="GO" id="GO:0006011">
    <property type="term" value="P:UDP-alpha-D-glucose metabolic process"/>
    <property type="evidence" value="ECO:0007669"/>
    <property type="project" value="InterPro"/>
</dbReference>
<dbReference type="KEGG" id="geo:Geob_1802"/>
<dbReference type="eggNOG" id="COG1210">
    <property type="taxonomic scope" value="Bacteria"/>
</dbReference>
<dbReference type="NCBIfam" id="TIGR01099">
    <property type="entry name" value="galU"/>
    <property type="match status" value="1"/>
</dbReference>
<dbReference type="STRING" id="316067.Geob_1802"/>
<dbReference type="HOGENOM" id="CLU_029499_1_2_7"/>